<keyword evidence="5" id="KW-1185">Reference proteome</keyword>
<reference evidence="4 5" key="1">
    <citation type="submission" date="2024-04" db="EMBL/GenBank/DDBJ databases">
        <title>Okeanomitos corallinicola gen. &amp; sp. nov. (Nostocales, Cyanobacteria), a new toxic marine heterocyst-forming cyanobacterium from a coral reef.</title>
        <authorList>
            <person name="Li H."/>
            <person name="Li R."/>
            <person name="Kang J."/>
            <person name="Hii K.S."/>
            <person name="Mohamed H.F."/>
            <person name="Xu X."/>
            <person name="Luo Z."/>
        </authorList>
    </citation>
    <scope>NUCLEOTIDE SEQUENCE [LARGE SCALE GENOMIC DNA]</scope>
    <source>
        <strain evidence="4 5">TIOX110</strain>
    </source>
</reference>
<dbReference type="Proteomes" id="UP001483337">
    <property type="component" value="Chromosome"/>
</dbReference>
<dbReference type="InterPro" id="IPR019734">
    <property type="entry name" value="TPR_rpt"/>
</dbReference>
<dbReference type="CDD" id="cd06257">
    <property type="entry name" value="DnaJ"/>
    <property type="match status" value="1"/>
</dbReference>
<dbReference type="SMART" id="SM00271">
    <property type="entry name" value="DnaJ"/>
    <property type="match status" value="1"/>
</dbReference>
<feature type="repeat" description="TPR" evidence="1">
    <location>
        <begin position="193"/>
        <end position="226"/>
    </location>
</feature>
<proteinExistence type="predicted"/>
<evidence type="ECO:0000313" key="5">
    <source>
        <dbReference type="Proteomes" id="UP001483337"/>
    </source>
</evidence>
<organism evidence="4 5">
    <name type="scientific">Okeanomitos corallinicola TIOX110</name>
    <dbReference type="NCBI Taxonomy" id="3133117"/>
    <lineage>
        <taxon>Bacteria</taxon>
        <taxon>Bacillati</taxon>
        <taxon>Cyanobacteriota</taxon>
        <taxon>Cyanophyceae</taxon>
        <taxon>Nostocales</taxon>
        <taxon>Aphanizomenonaceae</taxon>
        <taxon>Okeanomitos</taxon>
    </lineage>
</organism>
<gene>
    <name evidence="4" type="ORF">WJM97_19395</name>
</gene>
<evidence type="ECO:0000256" key="1">
    <source>
        <dbReference type="PROSITE-ProRule" id="PRU00339"/>
    </source>
</evidence>
<dbReference type="SUPFAM" id="SSF48452">
    <property type="entry name" value="TPR-like"/>
    <property type="match status" value="1"/>
</dbReference>
<dbReference type="Gene3D" id="1.10.287.110">
    <property type="entry name" value="DnaJ domain"/>
    <property type="match status" value="1"/>
</dbReference>
<dbReference type="PROSITE" id="PS50005">
    <property type="entry name" value="TPR"/>
    <property type="match status" value="1"/>
</dbReference>
<dbReference type="PROSITE" id="PS50076">
    <property type="entry name" value="DNAJ_2"/>
    <property type="match status" value="1"/>
</dbReference>
<feature type="compositionally biased region" description="Polar residues" evidence="2">
    <location>
        <begin position="280"/>
        <end position="291"/>
    </location>
</feature>
<feature type="compositionally biased region" description="Gly residues" evidence="2">
    <location>
        <begin position="297"/>
        <end position="311"/>
    </location>
</feature>
<keyword evidence="1" id="KW-0802">TPR repeat</keyword>
<accession>A0ABZ2UR77</accession>
<dbReference type="RefSeq" id="WP_353930417.1">
    <property type="nucleotide sequence ID" value="NZ_CP150886.1"/>
</dbReference>
<dbReference type="Pfam" id="PF13181">
    <property type="entry name" value="TPR_8"/>
    <property type="match status" value="2"/>
</dbReference>
<feature type="domain" description="J" evidence="3">
    <location>
        <begin position="16"/>
        <end position="87"/>
    </location>
</feature>
<dbReference type="InterPro" id="IPR011990">
    <property type="entry name" value="TPR-like_helical_dom_sf"/>
</dbReference>
<dbReference type="SMART" id="SM00028">
    <property type="entry name" value="TPR"/>
    <property type="match status" value="2"/>
</dbReference>
<dbReference type="Gene3D" id="1.25.40.10">
    <property type="entry name" value="Tetratricopeptide repeat domain"/>
    <property type="match status" value="1"/>
</dbReference>
<evidence type="ECO:0000313" key="4">
    <source>
        <dbReference type="EMBL" id="WZB87504.1"/>
    </source>
</evidence>
<protein>
    <submittedName>
        <fullName evidence="4">J domain-containing protein</fullName>
    </submittedName>
</protein>
<dbReference type="EMBL" id="CP150886">
    <property type="protein sequence ID" value="WZB87504.1"/>
    <property type="molecule type" value="Genomic_DNA"/>
</dbReference>
<dbReference type="InterPro" id="IPR001623">
    <property type="entry name" value="DnaJ_domain"/>
</dbReference>
<evidence type="ECO:0000259" key="3">
    <source>
        <dbReference type="PROSITE" id="PS50076"/>
    </source>
</evidence>
<dbReference type="Pfam" id="PF00226">
    <property type="entry name" value="DnaJ"/>
    <property type="match status" value="1"/>
</dbReference>
<dbReference type="InterPro" id="IPR036869">
    <property type="entry name" value="J_dom_sf"/>
</dbReference>
<evidence type="ECO:0000256" key="2">
    <source>
        <dbReference type="SAM" id="MobiDB-lite"/>
    </source>
</evidence>
<dbReference type="SUPFAM" id="SSF46565">
    <property type="entry name" value="Chaperone J-domain"/>
    <property type="match status" value="1"/>
</dbReference>
<feature type="region of interest" description="Disordered" evidence="2">
    <location>
        <begin position="165"/>
        <end position="189"/>
    </location>
</feature>
<name>A0ABZ2UR77_9CYAN</name>
<feature type="region of interest" description="Disordered" evidence="2">
    <location>
        <begin position="279"/>
        <end position="311"/>
    </location>
</feature>
<sequence length="311" mass="34781">MSLTIDGGLFKFNFTDHHSVLCVPIDASAGEVRKRYLKIARRLHPDSSALAKNQEKEIANELLSKLVNPAYEKLSVERNRAEYNIILSQIGKRLAKETIGVELVTEVGKQLASAPNIELLYKQELAKIAETQFVDLQQAIKYIAQISELNLVYLMRRAEQLNTAVQPASTQGQSTTLPPPPPKVQTTKKDSLIEQYQRRAQTLIKKEQFTQAKVELQEALKLEPKNGRCHSLMAMVYLRQNQLKMAKIHFDNALKLDSHEQLALEWKPKVDQALGIKPANQVNKSADNADTQPEKSGSGGLFGGLFGGKKK</sequence>